<proteinExistence type="predicted"/>
<keyword evidence="7" id="KW-1185">Reference proteome</keyword>
<dbReference type="RefSeq" id="WP_331459740.1">
    <property type="nucleotide sequence ID" value="NZ_CP097463.1"/>
</dbReference>
<sequence>MASVVVGTLLVLAAAGATRTVAAAIFAASVSGLFGVSALYHRGSWRPRARSIVQRVDHLMIFVLIAGTATPVFALAAPGTYGRVCLIVMWSLTLVATVFHLVWMSAPDWLVGGTFIGLGAIAALALPQIWTDVGVAAALLVLAGGAIYILGAVGYYRRWPDPAPTVFGYHEVFHACVCAAATCHYVVIAMLLLWS</sequence>
<feature type="transmembrane region" description="Helical" evidence="5">
    <location>
        <begin position="109"/>
        <end position="126"/>
    </location>
</feature>
<organism evidence="6 7">
    <name type="scientific">Jatrophihabitans cynanchi</name>
    <dbReference type="NCBI Taxonomy" id="2944128"/>
    <lineage>
        <taxon>Bacteria</taxon>
        <taxon>Bacillati</taxon>
        <taxon>Actinomycetota</taxon>
        <taxon>Actinomycetes</taxon>
        <taxon>Jatrophihabitantales</taxon>
        <taxon>Jatrophihabitantaceae</taxon>
        <taxon>Jatrophihabitans</taxon>
    </lineage>
</organism>
<evidence type="ECO:0000313" key="7">
    <source>
        <dbReference type="Proteomes" id="UP001164693"/>
    </source>
</evidence>
<feature type="transmembrane region" description="Helical" evidence="5">
    <location>
        <begin position="84"/>
        <end position="103"/>
    </location>
</feature>
<accession>A0ABY7JVH0</accession>
<evidence type="ECO:0000256" key="4">
    <source>
        <dbReference type="ARBA" id="ARBA00023136"/>
    </source>
</evidence>
<protein>
    <submittedName>
        <fullName evidence="6">Hemolysin III family protein</fullName>
    </submittedName>
</protein>
<feature type="transmembrane region" description="Helical" evidence="5">
    <location>
        <begin position="59"/>
        <end position="77"/>
    </location>
</feature>
<keyword evidence="2 5" id="KW-0812">Transmembrane</keyword>
<reference evidence="6" key="1">
    <citation type="submission" date="2022-05" db="EMBL/GenBank/DDBJ databases">
        <title>Jatrophihabitans sp. SB3-54 whole genome sequence.</title>
        <authorList>
            <person name="Suh M.K."/>
            <person name="Eom M.K."/>
            <person name="Kim J.S."/>
            <person name="Kim H.S."/>
            <person name="Do H.E."/>
            <person name="Shin Y.K."/>
            <person name="Lee J.-S."/>
        </authorList>
    </citation>
    <scope>NUCLEOTIDE SEQUENCE</scope>
    <source>
        <strain evidence="6">SB3-54</strain>
    </source>
</reference>
<feature type="transmembrane region" description="Helical" evidence="5">
    <location>
        <begin position="172"/>
        <end position="194"/>
    </location>
</feature>
<comment type="subcellular location">
    <subcellularLocation>
        <location evidence="1">Membrane</location>
        <topology evidence="1">Multi-pass membrane protein</topology>
    </subcellularLocation>
</comment>
<dbReference type="Proteomes" id="UP001164693">
    <property type="component" value="Chromosome"/>
</dbReference>
<evidence type="ECO:0000256" key="5">
    <source>
        <dbReference type="SAM" id="Phobius"/>
    </source>
</evidence>
<evidence type="ECO:0000313" key="6">
    <source>
        <dbReference type="EMBL" id="WAX56000.1"/>
    </source>
</evidence>
<evidence type="ECO:0000256" key="3">
    <source>
        <dbReference type="ARBA" id="ARBA00022989"/>
    </source>
</evidence>
<keyword evidence="3 5" id="KW-1133">Transmembrane helix</keyword>
<dbReference type="Pfam" id="PF03006">
    <property type="entry name" value="HlyIII"/>
    <property type="match status" value="1"/>
</dbReference>
<keyword evidence="4 5" id="KW-0472">Membrane</keyword>
<name>A0ABY7JVH0_9ACTN</name>
<dbReference type="EMBL" id="CP097463">
    <property type="protein sequence ID" value="WAX56000.1"/>
    <property type="molecule type" value="Genomic_DNA"/>
</dbReference>
<evidence type="ECO:0000256" key="2">
    <source>
        <dbReference type="ARBA" id="ARBA00022692"/>
    </source>
</evidence>
<evidence type="ECO:0000256" key="1">
    <source>
        <dbReference type="ARBA" id="ARBA00004141"/>
    </source>
</evidence>
<gene>
    <name evidence="6" type="ORF">M6B22_15845</name>
</gene>
<dbReference type="PANTHER" id="PTHR20855">
    <property type="entry name" value="ADIPOR/PROGESTIN RECEPTOR-RELATED"/>
    <property type="match status" value="1"/>
</dbReference>
<dbReference type="InterPro" id="IPR004254">
    <property type="entry name" value="AdipoR/HlyIII-related"/>
</dbReference>
<feature type="transmembrane region" description="Helical" evidence="5">
    <location>
        <begin position="133"/>
        <end position="156"/>
    </location>
</feature>
<dbReference type="PANTHER" id="PTHR20855:SF3">
    <property type="entry name" value="LD03007P"/>
    <property type="match status" value="1"/>
</dbReference>